<evidence type="ECO:0000313" key="2">
    <source>
        <dbReference type="Proteomes" id="UP000294824"/>
    </source>
</evidence>
<sequence>MTDGQGNIIEKKELIKKDNLEPKTPNKILKEFYLNQNNFENLDNLMSFRFYQKTPYSEFKNAIESKNKTCGKLLNYKIVQTEYSDDKKSVRLNTDVNYENMNTIEQILLIKETDNDNYEVFGYELKIK</sequence>
<dbReference type="EMBL" id="SORL01000003">
    <property type="protein sequence ID" value="TDY65279.1"/>
    <property type="molecule type" value="Genomic_DNA"/>
</dbReference>
<organism evidence="1 2">
    <name type="scientific">Algibacter lectus</name>
    <dbReference type="NCBI Taxonomy" id="221126"/>
    <lineage>
        <taxon>Bacteria</taxon>
        <taxon>Pseudomonadati</taxon>
        <taxon>Bacteroidota</taxon>
        <taxon>Flavobacteriia</taxon>
        <taxon>Flavobacteriales</taxon>
        <taxon>Flavobacteriaceae</taxon>
        <taxon>Algibacter</taxon>
    </lineage>
</organism>
<proteinExistence type="predicted"/>
<gene>
    <name evidence="1" type="ORF">DFQ06_0205</name>
</gene>
<protein>
    <submittedName>
        <fullName evidence="1">Uncharacterized protein</fullName>
    </submittedName>
</protein>
<keyword evidence="2" id="KW-1185">Reference proteome</keyword>
<reference evidence="1 2" key="1">
    <citation type="submission" date="2019-03" db="EMBL/GenBank/DDBJ databases">
        <title>Genomic Encyclopedia of Type Strains, Phase III (KMG-III): the genomes of soil and plant-associated and newly described type strains.</title>
        <authorList>
            <person name="Whitman W."/>
        </authorList>
    </citation>
    <scope>NUCLEOTIDE SEQUENCE [LARGE SCALE GENOMIC DNA]</scope>
    <source>
        <strain evidence="1 2">CECT 8301</strain>
    </source>
</reference>
<evidence type="ECO:0000313" key="1">
    <source>
        <dbReference type="EMBL" id="TDY65279.1"/>
    </source>
</evidence>
<dbReference type="Proteomes" id="UP000294824">
    <property type="component" value="Unassembled WGS sequence"/>
</dbReference>
<dbReference type="AlphaFoldDB" id="A0A4R8MGW6"/>
<comment type="caution">
    <text evidence="1">The sequence shown here is derived from an EMBL/GenBank/DDBJ whole genome shotgun (WGS) entry which is preliminary data.</text>
</comment>
<accession>A0A4R8MGW6</accession>
<name>A0A4R8MGW6_9FLAO</name>